<keyword evidence="8" id="KW-0862">Zinc</keyword>
<dbReference type="PRINTS" id="PR00325">
    <property type="entry name" value="GERMIN"/>
</dbReference>
<sequence>MWDLPTEFEIICRDIWALHLSLLPNPPPPEPYLFKHDLNDGSPSQSARGGHGDKPTPAKNIDVDADDNNDKSGSSSSDTEVDDEMVKLLREASETPTSSSSSSSGEEDDDREDKDDKEKTSTASSPPPPPRRTRQKVYHAYEAPVSTISVLMLGCWTLRIPVTYMDFVRAIESYDLVYLDPVRQLPATLVRHLTKHNVHALSPHFAPRPTSVHTLVSRLAKQLYQKYRIFTPEMNVAPLLWRAVRAFEGTPTLYILTKKVAKVLSLPLTLHHSLSPSLERRRAKDPSWHKYDNVPVEVSVACAVVVVLKLAYGLDGISRRPKSRTDPIYALPEMKALLTQISKTEGAEKNSMAGVLSATSDLTALDLNDEQLEDYLDFCEKALFPRADRISDPPIVKEYFPLQGPARDFREDRAQPSFTALPAITTLSPVLAESAETRFPGQGYAVYSSTDILGTVPEDYDVVVQRAASWTGMDERIIHSSSVFIMFSLATIAALTLSVTLGVSGQASTPAELVSSLRTVPTANDRLKLLKDSDFVFNFLNATAAKGAGGDTIGATVANFPVLTNQGLAMTIGNLGELPCLSLYGIVQHADHLSRLPASFFIRTACGMNTPHTHPRATEMLYLVNGTLETGMLDENGARFVYNTINNGSAAVFLKGSIHYQLNWGCEPVQFVAVLNHEDPGVLSVAQRYFGLPPDIVSASLGDFGVQEIEALAEQIPDNIALGTAECLQRCGITRGTQPTSQLQPRISANAFSDTPAPTASAHARRELADDHTTAAASQHVSEVMRVITVTTMPNALNIALVGLVALMASGYVIIALVYARGRGRAQTAQFAAVLPQVAQRYEDRPTEKSVTL</sequence>
<dbReference type="GO" id="GO:0042790">
    <property type="term" value="P:nucleolar large rRNA transcription by RNA polymerase I"/>
    <property type="evidence" value="ECO:0007669"/>
    <property type="project" value="TreeGrafter"/>
</dbReference>
<gene>
    <name evidence="17" type="ORF">EUX98_g1296</name>
</gene>
<keyword evidence="15" id="KW-0812">Transmembrane</keyword>
<dbReference type="SMART" id="SM00835">
    <property type="entry name" value="Cupin_1"/>
    <property type="match status" value="1"/>
</dbReference>
<name>A0A4V3XJG0_9APHY</name>
<feature type="transmembrane region" description="Helical" evidence="15">
    <location>
        <begin position="796"/>
        <end position="820"/>
    </location>
</feature>
<comment type="caution">
    <text evidence="17">The sequence shown here is derived from an EMBL/GenBank/DDBJ whole genome shotgun (WGS) entry which is preliminary data.</text>
</comment>
<evidence type="ECO:0000256" key="2">
    <source>
        <dbReference type="ARBA" id="ARBA00004613"/>
    </source>
</evidence>
<evidence type="ECO:0000256" key="7">
    <source>
        <dbReference type="ARBA" id="ARBA00022771"/>
    </source>
</evidence>
<accession>A0A4V3XJG0</accession>
<keyword evidence="11" id="KW-0804">Transcription</keyword>
<evidence type="ECO:0000256" key="11">
    <source>
        <dbReference type="ARBA" id="ARBA00023163"/>
    </source>
</evidence>
<dbReference type="GO" id="GO:0070860">
    <property type="term" value="C:RNA polymerase I core factor complex"/>
    <property type="evidence" value="ECO:0007669"/>
    <property type="project" value="InterPro"/>
</dbReference>
<keyword evidence="12" id="KW-0464">Manganese</keyword>
<evidence type="ECO:0000256" key="3">
    <source>
        <dbReference type="ARBA" id="ARBA00006899"/>
    </source>
</evidence>
<keyword evidence="6" id="KW-0479">Metal-binding</keyword>
<evidence type="ECO:0000313" key="17">
    <source>
        <dbReference type="EMBL" id="THH32943.1"/>
    </source>
</evidence>
<keyword evidence="10" id="KW-0238">DNA-binding</keyword>
<dbReference type="OrthoDB" id="428577at2759"/>
<dbReference type="InterPro" id="IPR011051">
    <property type="entry name" value="RmlC_Cupin_sf"/>
</dbReference>
<keyword evidence="15" id="KW-0472">Membrane</keyword>
<keyword evidence="18" id="KW-1185">Reference proteome</keyword>
<dbReference type="InterPro" id="IPR048540">
    <property type="entry name" value="Rrn7_cyclin_N"/>
</dbReference>
<evidence type="ECO:0000256" key="6">
    <source>
        <dbReference type="ARBA" id="ARBA00022723"/>
    </source>
</evidence>
<keyword evidence="9" id="KW-0805">Transcription regulation</keyword>
<evidence type="ECO:0000256" key="14">
    <source>
        <dbReference type="SAM" id="MobiDB-lite"/>
    </source>
</evidence>
<dbReference type="InterPro" id="IPR014710">
    <property type="entry name" value="RmlC-like_jellyroll"/>
</dbReference>
<feature type="compositionally biased region" description="Basic and acidic residues" evidence="14">
    <location>
        <begin position="84"/>
        <end position="93"/>
    </location>
</feature>
<dbReference type="InterPro" id="IPR001929">
    <property type="entry name" value="Germin"/>
</dbReference>
<dbReference type="InterPro" id="IPR033599">
    <property type="entry name" value="TAF1B/Rrn7"/>
</dbReference>
<keyword evidence="7" id="KW-0863">Zinc-finger</keyword>
<dbReference type="Pfam" id="PF00190">
    <property type="entry name" value="Cupin_1"/>
    <property type="match status" value="1"/>
</dbReference>
<keyword evidence="5" id="KW-0964">Secreted</keyword>
<proteinExistence type="inferred from homology"/>
<evidence type="ECO:0000256" key="4">
    <source>
        <dbReference type="ARBA" id="ARBA00007456"/>
    </source>
</evidence>
<evidence type="ECO:0000313" key="18">
    <source>
        <dbReference type="Proteomes" id="UP000308730"/>
    </source>
</evidence>
<evidence type="ECO:0000259" key="16">
    <source>
        <dbReference type="SMART" id="SM00835"/>
    </source>
</evidence>
<feature type="compositionally biased region" description="Low complexity" evidence="14">
    <location>
        <begin position="94"/>
        <end position="104"/>
    </location>
</feature>
<dbReference type="GO" id="GO:0001164">
    <property type="term" value="F:RNA polymerase I core promoter sequence-specific DNA binding"/>
    <property type="evidence" value="ECO:0007669"/>
    <property type="project" value="InterPro"/>
</dbReference>
<dbReference type="Pfam" id="PF20645">
    <property type="entry name" value="Rrn7_cyclin_C"/>
    <property type="match status" value="1"/>
</dbReference>
<protein>
    <recommendedName>
        <fullName evidence="16">Cupin type-1 domain-containing protein</fullName>
    </recommendedName>
</protein>
<dbReference type="SUPFAM" id="SSF51182">
    <property type="entry name" value="RmlC-like cupins"/>
    <property type="match status" value="1"/>
</dbReference>
<evidence type="ECO:0000256" key="15">
    <source>
        <dbReference type="SAM" id="Phobius"/>
    </source>
</evidence>
<dbReference type="Proteomes" id="UP000308730">
    <property type="component" value="Unassembled WGS sequence"/>
</dbReference>
<dbReference type="PROSITE" id="PS00725">
    <property type="entry name" value="GERMIN"/>
    <property type="match status" value="1"/>
</dbReference>
<reference evidence="17 18" key="1">
    <citation type="submission" date="2019-02" db="EMBL/GenBank/DDBJ databases">
        <title>Genome sequencing of the rare red list fungi Antrodiella citrinella (Flaviporus citrinellus).</title>
        <authorList>
            <person name="Buettner E."/>
            <person name="Kellner H."/>
        </authorList>
    </citation>
    <scope>NUCLEOTIDE SEQUENCE [LARGE SCALE GENOMIC DNA]</scope>
    <source>
        <strain evidence="17 18">DSM 108506</strain>
    </source>
</reference>
<dbReference type="PANTHER" id="PTHR31576">
    <property type="entry name" value="TATA BOX-BINDING PROTEIN-ASSOCIATED FACTOR RNA POLYMERASE I SUBUNIT B"/>
    <property type="match status" value="1"/>
</dbReference>
<dbReference type="GO" id="GO:0030145">
    <property type="term" value="F:manganese ion binding"/>
    <property type="evidence" value="ECO:0007669"/>
    <property type="project" value="InterPro"/>
</dbReference>
<evidence type="ECO:0000256" key="1">
    <source>
        <dbReference type="ARBA" id="ARBA00004604"/>
    </source>
</evidence>
<dbReference type="EMBL" id="SGPM01000013">
    <property type="protein sequence ID" value="THH32943.1"/>
    <property type="molecule type" value="Genomic_DNA"/>
</dbReference>
<keyword evidence="13" id="KW-0539">Nucleus</keyword>
<evidence type="ECO:0000256" key="9">
    <source>
        <dbReference type="ARBA" id="ARBA00023015"/>
    </source>
</evidence>
<dbReference type="AlphaFoldDB" id="A0A4V3XJG0"/>
<dbReference type="InterPro" id="IPR006045">
    <property type="entry name" value="Cupin_1"/>
</dbReference>
<dbReference type="Gene3D" id="2.60.120.10">
    <property type="entry name" value="Jelly Rolls"/>
    <property type="match status" value="1"/>
</dbReference>
<keyword evidence="15" id="KW-1133">Transmembrane helix</keyword>
<dbReference type="InterPro" id="IPR019780">
    <property type="entry name" value="Germin_Mn-BS"/>
</dbReference>
<comment type="similarity">
    <text evidence="3">Belongs to the RRN7/TAF1B family.</text>
</comment>
<comment type="similarity">
    <text evidence="4">Belongs to the germin family.</text>
</comment>
<organism evidence="17 18">
    <name type="scientific">Antrodiella citrinella</name>
    <dbReference type="NCBI Taxonomy" id="2447956"/>
    <lineage>
        <taxon>Eukaryota</taxon>
        <taxon>Fungi</taxon>
        <taxon>Dikarya</taxon>
        <taxon>Basidiomycota</taxon>
        <taxon>Agaricomycotina</taxon>
        <taxon>Agaricomycetes</taxon>
        <taxon>Polyporales</taxon>
        <taxon>Steccherinaceae</taxon>
        <taxon>Antrodiella</taxon>
    </lineage>
</organism>
<evidence type="ECO:0000256" key="5">
    <source>
        <dbReference type="ARBA" id="ARBA00022525"/>
    </source>
</evidence>
<dbReference type="GO" id="GO:0005576">
    <property type="term" value="C:extracellular region"/>
    <property type="evidence" value="ECO:0007669"/>
    <property type="project" value="UniProtKB-SubCell"/>
</dbReference>
<evidence type="ECO:0000256" key="12">
    <source>
        <dbReference type="ARBA" id="ARBA00023211"/>
    </source>
</evidence>
<evidence type="ECO:0000256" key="8">
    <source>
        <dbReference type="ARBA" id="ARBA00022833"/>
    </source>
</evidence>
<evidence type="ECO:0000256" key="10">
    <source>
        <dbReference type="ARBA" id="ARBA00023125"/>
    </source>
</evidence>
<evidence type="ECO:0000256" key="13">
    <source>
        <dbReference type="ARBA" id="ARBA00023242"/>
    </source>
</evidence>
<comment type="subcellular location">
    <subcellularLocation>
        <location evidence="1">Nucleus</location>
        <location evidence="1">Nucleolus</location>
    </subcellularLocation>
    <subcellularLocation>
        <location evidence="2">Secreted</location>
    </subcellularLocation>
</comment>
<dbReference type="InterPro" id="IPR048538">
    <property type="entry name" value="Rrn7_cyclin_C"/>
</dbReference>
<dbReference type="GO" id="GO:0008270">
    <property type="term" value="F:zinc ion binding"/>
    <property type="evidence" value="ECO:0007669"/>
    <property type="project" value="UniProtKB-KW"/>
</dbReference>
<dbReference type="Pfam" id="PF20644">
    <property type="entry name" value="Rrn7_cyclin_N"/>
    <property type="match status" value="1"/>
</dbReference>
<dbReference type="CDD" id="cd02241">
    <property type="entry name" value="cupin_OxOx"/>
    <property type="match status" value="1"/>
</dbReference>
<feature type="region of interest" description="Disordered" evidence="14">
    <location>
        <begin position="31"/>
        <end position="135"/>
    </location>
</feature>
<feature type="domain" description="Cupin type-1" evidence="16">
    <location>
        <begin position="537"/>
        <end position="710"/>
    </location>
</feature>
<dbReference type="PANTHER" id="PTHR31576:SF2">
    <property type="entry name" value="TATA BOX-BINDING PROTEIN-ASSOCIATED FACTOR RNA POLYMERASE I SUBUNIT B"/>
    <property type="match status" value="1"/>
</dbReference>